<sequence length="176" mass="19973">MGQLISNMIKDLFKNKEARILMLGLDAAGKTSILYKIQLDENVTTIPTIGFNAEQISYKKITFTVYDLGGQDKIRSLWRYYYEKTDAIIYVLDSNDTDRFDEAGQTLKQVMENSLLEHAKLLVFANKQDLPHAAKVSSIVQQLDLNSIKQDWFIQPCSALTGNGLFEGLDWLSSKL</sequence>
<feature type="binding site" evidence="4">
    <location>
        <position position="70"/>
    </location>
    <ligand>
        <name>GTP</name>
        <dbReference type="ChEBI" id="CHEBI:37565"/>
    </ligand>
</feature>
<gene>
    <name evidence="7" type="ORF">FDP41_009289</name>
</gene>
<dbReference type="PROSITE" id="PS51417">
    <property type="entry name" value="ARF"/>
    <property type="match status" value="1"/>
</dbReference>
<organism evidence="7 8">
    <name type="scientific">Naegleria fowleri</name>
    <name type="common">Brain eating amoeba</name>
    <dbReference type="NCBI Taxonomy" id="5763"/>
    <lineage>
        <taxon>Eukaryota</taxon>
        <taxon>Discoba</taxon>
        <taxon>Heterolobosea</taxon>
        <taxon>Tetramitia</taxon>
        <taxon>Eutetramitia</taxon>
        <taxon>Vahlkampfiidae</taxon>
        <taxon>Naegleria</taxon>
    </lineage>
</organism>
<evidence type="ECO:0000256" key="6">
    <source>
        <dbReference type="RuleBase" id="RU003925"/>
    </source>
</evidence>
<evidence type="ECO:0000256" key="5">
    <source>
        <dbReference type="PIRSR" id="PIRSR606689-2"/>
    </source>
</evidence>
<evidence type="ECO:0000313" key="7">
    <source>
        <dbReference type="EMBL" id="KAF0972386.1"/>
    </source>
</evidence>
<dbReference type="VEuPathDB" id="AmoebaDB:NF0048600"/>
<keyword evidence="5" id="KW-0460">Magnesium</keyword>
<dbReference type="Proteomes" id="UP000444721">
    <property type="component" value="Unassembled WGS sequence"/>
</dbReference>
<keyword evidence="3 4" id="KW-0342">GTP-binding</keyword>
<dbReference type="Pfam" id="PF00025">
    <property type="entry name" value="Arf"/>
    <property type="match status" value="1"/>
</dbReference>
<proteinExistence type="inferred from homology"/>
<dbReference type="SMART" id="SM00178">
    <property type="entry name" value="SAR"/>
    <property type="match status" value="1"/>
</dbReference>
<dbReference type="InterPro" id="IPR024156">
    <property type="entry name" value="Small_GTPase_ARF"/>
</dbReference>
<dbReference type="PRINTS" id="PR00328">
    <property type="entry name" value="SAR1GTPBP"/>
</dbReference>
<comment type="similarity">
    <text evidence="1 6">Belongs to the small GTPase superfamily. Arf family.</text>
</comment>
<dbReference type="GO" id="GO:0005525">
    <property type="term" value="F:GTP binding"/>
    <property type="evidence" value="ECO:0007669"/>
    <property type="project" value="UniProtKB-KW"/>
</dbReference>
<dbReference type="VEuPathDB" id="AmoebaDB:FDP41_009289"/>
<dbReference type="EMBL" id="VFQX01000068">
    <property type="protein sequence ID" value="KAF0972386.1"/>
    <property type="molecule type" value="Genomic_DNA"/>
</dbReference>
<dbReference type="SUPFAM" id="SSF52540">
    <property type="entry name" value="P-loop containing nucleoside triphosphate hydrolases"/>
    <property type="match status" value="1"/>
</dbReference>
<evidence type="ECO:0000256" key="1">
    <source>
        <dbReference type="ARBA" id="ARBA00010290"/>
    </source>
</evidence>
<dbReference type="RefSeq" id="XP_044557101.1">
    <property type="nucleotide sequence ID" value="XM_044713231.1"/>
</dbReference>
<protein>
    <submittedName>
        <fullName evidence="7">Uncharacterized protein</fullName>
    </submittedName>
</protein>
<dbReference type="InterPro" id="IPR027417">
    <property type="entry name" value="P-loop_NTPase"/>
</dbReference>
<feature type="binding site" evidence="4">
    <location>
        <begin position="24"/>
        <end position="31"/>
    </location>
    <ligand>
        <name>GTP</name>
        <dbReference type="ChEBI" id="CHEBI:37565"/>
    </ligand>
</feature>
<evidence type="ECO:0000256" key="2">
    <source>
        <dbReference type="ARBA" id="ARBA00022741"/>
    </source>
</evidence>
<reference evidence="7 8" key="1">
    <citation type="journal article" date="2019" name="Sci. Rep.">
        <title>Nanopore sequencing improves the draft genome of the human pathogenic amoeba Naegleria fowleri.</title>
        <authorList>
            <person name="Liechti N."/>
            <person name="Schurch N."/>
            <person name="Bruggmann R."/>
            <person name="Wittwer M."/>
        </authorList>
    </citation>
    <scope>NUCLEOTIDE SEQUENCE [LARGE SCALE GENOMIC DNA]</scope>
    <source>
        <strain evidence="7 8">ATCC 30894</strain>
    </source>
</reference>
<dbReference type="AlphaFoldDB" id="A0A6A5BCH6"/>
<dbReference type="SMART" id="SM00177">
    <property type="entry name" value="ARF"/>
    <property type="match status" value="1"/>
</dbReference>
<feature type="binding site" evidence="5">
    <location>
        <position position="31"/>
    </location>
    <ligand>
        <name>Mg(2+)</name>
        <dbReference type="ChEBI" id="CHEBI:18420"/>
    </ligand>
</feature>
<name>A0A6A5BCH6_NAEFO</name>
<dbReference type="InterPro" id="IPR006689">
    <property type="entry name" value="Small_GTPase_ARF/SAR"/>
</dbReference>
<dbReference type="GeneID" id="68116506"/>
<dbReference type="SMART" id="SM00175">
    <property type="entry name" value="RAB"/>
    <property type="match status" value="1"/>
</dbReference>
<dbReference type="GO" id="GO:0030010">
    <property type="term" value="P:establishment of cell polarity"/>
    <property type="evidence" value="ECO:0007669"/>
    <property type="project" value="UniProtKB-ARBA"/>
</dbReference>
<accession>A0A6A5BCH6</accession>
<dbReference type="GO" id="GO:0046872">
    <property type="term" value="F:metal ion binding"/>
    <property type="evidence" value="ECO:0007669"/>
    <property type="project" value="UniProtKB-KW"/>
</dbReference>
<evidence type="ECO:0000256" key="3">
    <source>
        <dbReference type="ARBA" id="ARBA00023134"/>
    </source>
</evidence>
<dbReference type="VEuPathDB" id="AmoebaDB:NfTy_061270"/>
<feature type="binding site" evidence="5">
    <location>
        <position position="48"/>
    </location>
    <ligand>
        <name>Mg(2+)</name>
        <dbReference type="ChEBI" id="CHEBI:18420"/>
    </ligand>
</feature>
<keyword evidence="8" id="KW-1185">Reference proteome</keyword>
<dbReference type="Gene3D" id="3.40.50.300">
    <property type="entry name" value="P-loop containing nucleotide triphosphate hydrolases"/>
    <property type="match status" value="1"/>
</dbReference>
<dbReference type="NCBIfam" id="TIGR00231">
    <property type="entry name" value="small_GTP"/>
    <property type="match status" value="1"/>
</dbReference>
<dbReference type="InterPro" id="IPR005225">
    <property type="entry name" value="Small_GTP-bd"/>
</dbReference>
<keyword evidence="2 4" id="KW-0547">Nucleotide-binding</keyword>
<dbReference type="PANTHER" id="PTHR11711">
    <property type="entry name" value="ADP RIBOSYLATION FACTOR-RELATED"/>
    <property type="match status" value="1"/>
</dbReference>
<dbReference type="CDD" id="cd00878">
    <property type="entry name" value="Arf_Arl"/>
    <property type="match status" value="1"/>
</dbReference>
<feature type="binding site" evidence="4">
    <location>
        <begin position="126"/>
        <end position="129"/>
    </location>
    <ligand>
        <name>GTP</name>
        <dbReference type="ChEBI" id="CHEBI:37565"/>
    </ligand>
</feature>
<comment type="caution">
    <text evidence="7">The sequence shown here is derived from an EMBL/GenBank/DDBJ whole genome shotgun (WGS) entry which is preliminary data.</text>
</comment>
<evidence type="ECO:0000256" key="4">
    <source>
        <dbReference type="PIRSR" id="PIRSR606689-1"/>
    </source>
</evidence>
<evidence type="ECO:0000313" key="8">
    <source>
        <dbReference type="Proteomes" id="UP000444721"/>
    </source>
</evidence>
<dbReference type="FunFam" id="3.40.50.300:FF:000412">
    <property type="entry name" value="ADP-ribosylation factor 1"/>
    <property type="match status" value="1"/>
</dbReference>
<dbReference type="OMA" id="QPWSVQP"/>
<keyword evidence="5" id="KW-0479">Metal-binding</keyword>
<dbReference type="OrthoDB" id="2011769at2759"/>
<dbReference type="GO" id="GO:0003924">
    <property type="term" value="F:GTPase activity"/>
    <property type="evidence" value="ECO:0007669"/>
    <property type="project" value="InterPro"/>
</dbReference>